<protein>
    <submittedName>
        <fullName evidence="5">Alpha-galactosidase</fullName>
    </submittedName>
</protein>
<feature type="domain" description="Alpha galactosidase C-terminal" evidence="4">
    <location>
        <begin position="33"/>
        <end position="112"/>
    </location>
</feature>
<dbReference type="SUPFAM" id="SSF51011">
    <property type="entry name" value="Glycosyl hydrolase domain"/>
    <property type="match status" value="1"/>
</dbReference>
<keyword evidence="3" id="KW-0326">Glycosidase</keyword>
<evidence type="ECO:0000256" key="3">
    <source>
        <dbReference type="ARBA" id="ARBA00023295"/>
    </source>
</evidence>
<evidence type="ECO:0000256" key="1">
    <source>
        <dbReference type="ARBA" id="ARBA00022729"/>
    </source>
</evidence>
<evidence type="ECO:0000256" key="2">
    <source>
        <dbReference type="ARBA" id="ARBA00022801"/>
    </source>
</evidence>
<keyword evidence="2" id="KW-0378">Hydrolase</keyword>
<gene>
    <name evidence="5" type="ORF">B1A_11373</name>
</gene>
<dbReference type="AlphaFoldDB" id="T1BUF9"/>
<sequence>MDPWTLSLIANPEMLTINQDPLGAQGIRLSQHGPLESWAKKLHNGDVAMAIFNRGGYGQYVAQDPSRKAYDIVINHGAFGQHVVASWIGLGLPERAVVRDIWNQRTLGEFNGSVSL</sequence>
<proteinExistence type="predicted"/>
<dbReference type="GO" id="GO:0005975">
    <property type="term" value="P:carbohydrate metabolic process"/>
    <property type="evidence" value="ECO:0007669"/>
    <property type="project" value="InterPro"/>
</dbReference>
<organism evidence="5">
    <name type="scientific">mine drainage metagenome</name>
    <dbReference type="NCBI Taxonomy" id="410659"/>
    <lineage>
        <taxon>unclassified sequences</taxon>
        <taxon>metagenomes</taxon>
        <taxon>ecological metagenomes</taxon>
    </lineage>
</organism>
<reference evidence="5" key="1">
    <citation type="submission" date="2013-08" db="EMBL/GenBank/DDBJ databases">
        <authorList>
            <person name="Mendez C."/>
            <person name="Richter M."/>
            <person name="Ferrer M."/>
            <person name="Sanchez J."/>
        </authorList>
    </citation>
    <scope>NUCLEOTIDE SEQUENCE</scope>
</reference>
<comment type="caution">
    <text evidence="5">The sequence shown here is derived from an EMBL/GenBank/DDBJ whole genome shotgun (WGS) entry which is preliminary data.</text>
</comment>
<dbReference type="PANTHER" id="PTHR11452">
    <property type="entry name" value="ALPHA-GALACTOSIDASE/ALPHA-N-ACETYLGALACTOSAMINIDASE"/>
    <property type="match status" value="1"/>
</dbReference>
<dbReference type="EMBL" id="AUZX01008128">
    <property type="protein sequence ID" value="EQD56834.1"/>
    <property type="molecule type" value="Genomic_DNA"/>
</dbReference>
<dbReference type="InterPro" id="IPR002241">
    <property type="entry name" value="Glyco_hydro_27"/>
</dbReference>
<dbReference type="Pfam" id="PF17801">
    <property type="entry name" value="Melibiase_C"/>
    <property type="match status" value="1"/>
</dbReference>
<reference evidence="5" key="2">
    <citation type="journal article" date="2014" name="ISME J.">
        <title>Microbial stratification in low pH oxic and suboxic macroscopic growths along an acid mine drainage.</title>
        <authorList>
            <person name="Mendez-Garcia C."/>
            <person name="Mesa V."/>
            <person name="Sprenger R.R."/>
            <person name="Richter M."/>
            <person name="Diez M.S."/>
            <person name="Solano J."/>
            <person name="Bargiela R."/>
            <person name="Golyshina O.V."/>
            <person name="Manteca A."/>
            <person name="Ramos J.L."/>
            <person name="Gallego J.R."/>
            <person name="Llorente I."/>
            <person name="Martins Dos Santos V.A."/>
            <person name="Jensen O.N."/>
            <person name="Pelaez A.I."/>
            <person name="Sanchez J."/>
            <person name="Ferrer M."/>
        </authorList>
    </citation>
    <scope>NUCLEOTIDE SEQUENCE</scope>
</reference>
<accession>T1BUF9</accession>
<evidence type="ECO:0000313" key="5">
    <source>
        <dbReference type="EMBL" id="EQD56834.1"/>
    </source>
</evidence>
<dbReference type="InterPro" id="IPR041233">
    <property type="entry name" value="Melibiase_C"/>
</dbReference>
<feature type="non-terminal residue" evidence="5">
    <location>
        <position position="116"/>
    </location>
</feature>
<evidence type="ECO:0000259" key="4">
    <source>
        <dbReference type="Pfam" id="PF17801"/>
    </source>
</evidence>
<dbReference type="Gene3D" id="2.60.40.1180">
    <property type="entry name" value="Golgi alpha-mannosidase II"/>
    <property type="match status" value="1"/>
</dbReference>
<name>T1BUF9_9ZZZZ</name>
<keyword evidence="1" id="KW-0732">Signal</keyword>
<dbReference type="PANTHER" id="PTHR11452:SF75">
    <property type="entry name" value="ALPHA-GALACTOSIDASE MEL1"/>
    <property type="match status" value="1"/>
</dbReference>
<dbReference type="GO" id="GO:0004553">
    <property type="term" value="F:hydrolase activity, hydrolyzing O-glycosyl compounds"/>
    <property type="evidence" value="ECO:0007669"/>
    <property type="project" value="InterPro"/>
</dbReference>
<dbReference type="InterPro" id="IPR013780">
    <property type="entry name" value="Glyco_hydro_b"/>
</dbReference>